<dbReference type="InterPro" id="IPR004600">
    <property type="entry name" value="TFIIH_Tfb4/GTF2H3"/>
</dbReference>
<dbReference type="AlphaFoldDB" id="A0A814BDD9"/>
<evidence type="ECO:0000256" key="4">
    <source>
        <dbReference type="ARBA" id="ARBA00022763"/>
    </source>
</evidence>
<name>A0A814BDD9_9BILA</name>
<keyword evidence="10 11" id="KW-0539">Nucleus</keyword>
<feature type="region of interest" description="Disordered" evidence="12">
    <location>
        <begin position="577"/>
        <end position="596"/>
    </location>
</feature>
<dbReference type="EMBL" id="CAJNOQ010001896">
    <property type="protein sequence ID" value="CAF0926052.1"/>
    <property type="molecule type" value="Genomic_DNA"/>
</dbReference>
<evidence type="ECO:0000313" key="14">
    <source>
        <dbReference type="EMBL" id="CAF3704649.1"/>
    </source>
</evidence>
<feature type="compositionally biased region" description="Low complexity" evidence="12">
    <location>
        <begin position="335"/>
        <end position="354"/>
    </location>
</feature>
<organism evidence="13 15">
    <name type="scientific">Didymodactylos carnosus</name>
    <dbReference type="NCBI Taxonomy" id="1234261"/>
    <lineage>
        <taxon>Eukaryota</taxon>
        <taxon>Metazoa</taxon>
        <taxon>Spiralia</taxon>
        <taxon>Gnathifera</taxon>
        <taxon>Rotifera</taxon>
        <taxon>Eurotatoria</taxon>
        <taxon>Bdelloidea</taxon>
        <taxon>Philodinida</taxon>
        <taxon>Philodinidae</taxon>
        <taxon>Didymodactylos</taxon>
    </lineage>
</organism>
<dbReference type="Pfam" id="PF03850">
    <property type="entry name" value="Tfb4"/>
    <property type="match status" value="1"/>
</dbReference>
<dbReference type="PANTHER" id="PTHR12831:SF0">
    <property type="entry name" value="GENERAL TRANSCRIPTION FACTOR IIH SUBUNIT 3"/>
    <property type="match status" value="1"/>
</dbReference>
<keyword evidence="5 11" id="KW-0863">Zinc-finger</keyword>
<keyword evidence="4 11" id="KW-0227">DNA damage</keyword>
<dbReference type="OrthoDB" id="17307at2759"/>
<dbReference type="Proteomes" id="UP000681722">
    <property type="component" value="Unassembled WGS sequence"/>
</dbReference>
<evidence type="ECO:0000313" key="15">
    <source>
        <dbReference type="Proteomes" id="UP000663829"/>
    </source>
</evidence>
<evidence type="ECO:0000256" key="1">
    <source>
        <dbReference type="ARBA" id="ARBA00004123"/>
    </source>
</evidence>
<dbReference type="EMBL" id="CAJOBC010001896">
    <property type="protein sequence ID" value="CAF3704649.1"/>
    <property type="molecule type" value="Genomic_DNA"/>
</dbReference>
<evidence type="ECO:0000256" key="9">
    <source>
        <dbReference type="ARBA" id="ARBA00023204"/>
    </source>
</evidence>
<evidence type="ECO:0000256" key="12">
    <source>
        <dbReference type="SAM" id="MobiDB-lite"/>
    </source>
</evidence>
<keyword evidence="7 11" id="KW-0805">Transcription regulation</keyword>
<dbReference type="GO" id="GO:0000439">
    <property type="term" value="C:transcription factor TFIIH core complex"/>
    <property type="evidence" value="ECO:0007669"/>
    <property type="project" value="UniProtKB-UniRule"/>
</dbReference>
<keyword evidence="9 11" id="KW-0234">DNA repair</keyword>
<dbReference type="GO" id="GO:0005675">
    <property type="term" value="C:transcription factor TFIIH holo complex"/>
    <property type="evidence" value="ECO:0007669"/>
    <property type="project" value="UniProtKB-UniRule"/>
</dbReference>
<dbReference type="GO" id="GO:0006355">
    <property type="term" value="P:regulation of DNA-templated transcription"/>
    <property type="evidence" value="ECO:0007669"/>
    <property type="project" value="InterPro"/>
</dbReference>
<evidence type="ECO:0000313" key="13">
    <source>
        <dbReference type="EMBL" id="CAF0926052.1"/>
    </source>
</evidence>
<dbReference type="GO" id="GO:0008270">
    <property type="term" value="F:zinc ion binding"/>
    <property type="evidence" value="ECO:0007669"/>
    <property type="project" value="UniProtKB-KW"/>
</dbReference>
<dbReference type="GO" id="GO:0006289">
    <property type="term" value="P:nucleotide-excision repair"/>
    <property type="evidence" value="ECO:0007669"/>
    <property type="project" value="UniProtKB-UniRule"/>
</dbReference>
<evidence type="ECO:0000256" key="8">
    <source>
        <dbReference type="ARBA" id="ARBA00023163"/>
    </source>
</evidence>
<evidence type="ECO:0000256" key="3">
    <source>
        <dbReference type="ARBA" id="ARBA00022723"/>
    </source>
</evidence>
<keyword evidence="8 11" id="KW-0804">Transcription</keyword>
<comment type="subunit">
    <text evidence="11">Part of a TFIID-containing RNA polymerase II pre-initiation complex that is composed of TBP and at least GTF2A1, GTF2A2, GTF2E1, GTF2E2, GTF2F1, GTF2H2, GTF2H3, GTF2H4, GTF2H5, GTF2B, TCEA1, ERCC2, ERCC3, TAF1, TAF2, TAF3, TAF4, TAF5, TAF6, TAF7, TAF8, TAF9, TAF10, TAF11, TAF12 and TAF13. Component of the 7-subunit TFIIH core complex composed of XPB/ERCC3, XPD/ERCC2, GTF2H1, GTF2H2, GTF2H3, GTF2H4 and GTF2H5, which is active in NER. The core complex associates with the 3-subunit CDK-activating kinase (CAK) module composed of CCNH/cyclin H, CDK7 and MNAT1 to form the 10-subunit holoenzyme (holo-TFIIH) active in transcription. Interacts with RARA; the interaction requires prior phosphorylation of RARA on 'Ser-369' which then enhances interaction of RARA with CDK7.</text>
</comment>
<keyword evidence="3 11" id="KW-0479">Metal-binding</keyword>
<evidence type="ECO:0000256" key="6">
    <source>
        <dbReference type="ARBA" id="ARBA00022833"/>
    </source>
</evidence>
<dbReference type="Proteomes" id="UP000663829">
    <property type="component" value="Unassembled WGS sequence"/>
</dbReference>
<feature type="compositionally biased region" description="Polar residues" evidence="12">
    <location>
        <begin position="189"/>
        <end position="224"/>
    </location>
</feature>
<comment type="function">
    <text evidence="11">Component of the general transcription and DNA repair factor IIH (TFIIH) core complex, which is involved in general and transcription-coupled nucleotide excision repair (NER) of damaged DNA and, when complexed to CAK, in RNA transcription by RNA polymerase II. In NER, TFIIH acts by opening DNA around the lesion to allow the excision of the damaged oligonucleotide and its replacement by a new DNA fragment. In transcription, TFIIH has an essential role in transcription initiation. When the pre-initiation complex (PIC) has been established, TFIIH is required for promoter opening and promoter escape. Phosphorylation of the C-terminal tail (CTD) of the largest subunit of RNA polymerase II by the kinase module CAK controls the initiation of transcription.</text>
</comment>
<keyword evidence="6 11" id="KW-0862">Zinc</keyword>
<evidence type="ECO:0000256" key="7">
    <source>
        <dbReference type="ARBA" id="ARBA00023015"/>
    </source>
</evidence>
<reference evidence="13" key="1">
    <citation type="submission" date="2021-02" db="EMBL/GenBank/DDBJ databases">
        <authorList>
            <person name="Nowell W R."/>
        </authorList>
    </citation>
    <scope>NUCLEOTIDE SEQUENCE</scope>
</reference>
<dbReference type="Gene3D" id="3.40.50.410">
    <property type="entry name" value="von Willebrand factor, type A domain"/>
    <property type="match status" value="1"/>
</dbReference>
<accession>A0A814BDD9</accession>
<comment type="caution">
    <text evidence="13">The sequence shown here is derived from an EMBL/GenBank/DDBJ whole genome shotgun (WGS) entry which is preliminary data.</text>
</comment>
<dbReference type="InterPro" id="IPR036465">
    <property type="entry name" value="vWFA_dom_sf"/>
</dbReference>
<sequence>MPRIMPADLGLIQTQHDSFQRHEELIKLIHDTDVFYVPVRGEFGDGQVNDIKEITRRFDEDLLNKQMIVIRVSGKNIVDGICIQFIGCFDNRITTTMNHTGYEKEPNLMNLQQICGVGRVELDEQMYLKLSSTQNLPTTTNTVDSKYLHGEEKLIGMLENDVETMHSKDSSEEQSSHFKQNILDTISNKNKGRSMTSAITSPTKKSRPRTVSENVLTTGTSPTNILLDHPRLHSPNTTVHISYPSPSATSVCSPRVITSLKNQPHRAPSPVVFGHSPSTSSPLYINVLNSSQQSTLISPSSQTYTTISSSSPSSSFNDYSITSTSPPSNRHVGDSASISSSMSPSLSTSSLSPIESHRRVQSPLSSTRLHTQSIINHTTTAPIQITASSSSTTTNYIGSYTNPYIALPTQSPVGSHSLPTIYNFGVLPHAATNIAYITPATFDFAVAAAAANPGGMLLIATPNVQVTGLTPTPSYSEQQFQTHLLLQQQQQQQQQLQQSQTKIQFAPLPSPYSSSFVPLYPYNNVQTPEQRSPVIPRTCNILNRVNDSSDLMSTTKLPLDGEQQKAEETIINTMSKARNKSFSPSSTTDKQHRSLSKSLSFDEPSCVTTSLPFKKRRVLNCVDEQENDEYEDAEVMSLRHLIVIIDLNPLYWSETLTANTSASTIDLKQFLNIIIQFVNAYIAFDIQNRLTLIGAANNDTIFLYPDQTNETLIIPTVTKTNMYEQLFVADRVIERNIEKFLEQLPLQGQQGSMITMAMVQALCYINRLIREQNVGEKNSHRILIIQTSNDSSKQYMNFMNAVFSSEKLNVPIDGCILNNDSSLLQQACDLTTGLYLRVPDSNGLLQYLIWLYLADKELRKMLTLPTKLAVDYRPACFCHQKLIETGFVCSVCLSIFCENSTFCSTCRSAFKSNVMMEQTTKKKKLITNTTTTSA</sequence>
<feature type="region of interest" description="Disordered" evidence="12">
    <location>
        <begin position="302"/>
        <end position="368"/>
    </location>
</feature>
<evidence type="ECO:0000256" key="10">
    <source>
        <dbReference type="ARBA" id="ARBA00023242"/>
    </source>
</evidence>
<evidence type="ECO:0000256" key="5">
    <source>
        <dbReference type="ARBA" id="ARBA00022771"/>
    </source>
</evidence>
<keyword evidence="15" id="KW-1185">Reference proteome</keyword>
<feature type="region of interest" description="Disordered" evidence="12">
    <location>
        <begin position="189"/>
        <end position="230"/>
    </location>
</feature>
<feature type="compositionally biased region" description="Low complexity" evidence="12">
    <location>
        <begin position="302"/>
        <end position="315"/>
    </location>
</feature>
<evidence type="ECO:0000256" key="11">
    <source>
        <dbReference type="RuleBase" id="RU368090"/>
    </source>
</evidence>
<dbReference type="PANTHER" id="PTHR12831">
    <property type="entry name" value="TRANSCRIPTION INITIATION FACTOR IIH TFIIH , POLYPEPTIDE 3-RELATED"/>
    <property type="match status" value="1"/>
</dbReference>
<feature type="compositionally biased region" description="Polar residues" evidence="12">
    <location>
        <begin position="316"/>
        <end position="328"/>
    </location>
</feature>
<protein>
    <recommendedName>
        <fullName evidence="11">General transcription factor IIH subunit 3</fullName>
    </recommendedName>
    <alternativeName>
        <fullName evidence="11">General transcription factor IIH polypeptide 3</fullName>
    </alternativeName>
</protein>
<comment type="similarity">
    <text evidence="2 11">Belongs to the TFB4 family.</text>
</comment>
<comment type="subcellular location">
    <subcellularLocation>
        <location evidence="1 11">Nucleus</location>
    </subcellularLocation>
</comment>
<feature type="compositionally biased region" description="Polar residues" evidence="12">
    <location>
        <begin position="577"/>
        <end position="588"/>
    </location>
</feature>
<proteinExistence type="inferred from homology"/>
<evidence type="ECO:0000256" key="2">
    <source>
        <dbReference type="ARBA" id="ARBA00005273"/>
    </source>
</evidence>
<gene>
    <name evidence="13" type="ORF">GPM918_LOCUS9923</name>
    <name evidence="14" type="ORF">SRO942_LOCUS9924</name>
</gene>